<keyword evidence="1" id="KW-0862">Zinc</keyword>
<protein>
    <recommendedName>
        <fullName evidence="3">B box-type domain-containing protein</fullName>
    </recommendedName>
</protein>
<evidence type="ECO:0000313" key="4">
    <source>
        <dbReference type="EMBL" id="CAG2252255.1"/>
    </source>
</evidence>
<dbReference type="CDD" id="cd19776">
    <property type="entry name" value="Bbox2_TRIM25_C-IV"/>
    <property type="match status" value="1"/>
</dbReference>
<dbReference type="InterPro" id="IPR000315">
    <property type="entry name" value="Znf_B-box"/>
</dbReference>
<feature type="domain" description="B box-type" evidence="3">
    <location>
        <begin position="48"/>
        <end position="91"/>
    </location>
</feature>
<dbReference type="SMART" id="SM00336">
    <property type="entry name" value="BBOX"/>
    <property type="match status" value="2"/>
</dbReference>
<accession>A0A8S3VBQ4</accession>
<dbReference type="InterPro" id="IPR047153">
    <property type="entry name" value="TRIM45/56/19-like"/>
</dbReference>
<dbReference type="Pfam" id="PF00643">
    <property type="entry name" value="zf-B_box"/>
    <property type="match status" value="1"/>
</dbReference>
<evidence type="ECO:0000256" key="1">
    <source>
        <dbReference type="PROSITE-ProRule" id="PRU00024"/>
    </source>
</evidence>
<evidence type="ECO:0000313" key="5">
    <source>
        <dbReference type="Proteomes" id="UP000683360"/>
    </source>
</evidence>
<keyword evidence="5" id="KW-1185">Reference proteome</keyword>
<dbReference type="Gene3D" id="3.30.160.60">
    <property type="entry name" value="Classic Zinc Finger"/>
    <property type="match status" value="1"/>
</dbReference>
<comment type="caution">
    <text evidence="4">The sequence shown here is derived from an EMBL/GenBank/DDBJ whole genome shotgun (WGS) entry which is preliminary data.</text>
</comment>
<reference evidence="4" key="1">
    <citation type="submission" date="2021-03" db="EMBL/GenBank/DDBJ databases">
        <authorList>
            <person name="Bekaert M."/>
        </authorList>
    </citation>
    <scope>NUCLEOTIDE SEQUENCE</scope>
</reference>
<dbReference type="Gene3D" id="4.10.830.40">
    <property type="match status" value="1"/>
</dbReference>
<gene>
    <name evidence="4" type="ORF">MEDL_63864</name>
</gene>
<keyword evidence="1" id="KW-0863">Zinc-finger</keyword>
<dbReference type="PANTHER" id="PTHR25462:SF296">
    <property type="entry name" value="MEIOTIC P26, ISOFORM F"/>
    <property type="match status" value="1"/>
</dbReference>
<dbReference type="GO" id="GO:0008270">
    <property type="term" value="F:zinc ion binding"/>
    <property type="evidence" value="ECO:0007669"/>
    <property type="project" value="UniProtKB-KW"/>
</dbReference>
<dbReference type="SUPFAM" id="SSF101898">
    <property type="entry name" value="NHL repeat"/>
    <property type="match status" value="1"/>
</dbReference>
<dbReference type="SUPFAM" id="SSF57845">
    <property type="entry name" value="B-box zinc-binding domain"/>
    <property type="match status" value="1"/>
</dbReference>
<organism evidence="4 5">
    <name type="scientific">Mytilus edulis</name>
    <name type="common">Blue mussel</name>
    <dbReference type="NCBI Taxonomy" id="6550"/>
    <lineage>
        <taxon>Eukaryota</taxon>
        <taxon>Metazoa</taxon>
        <taxon>Spiralia</taxon>
        <taxon>Lophotrochozoa</taxon>
        <taxon>Mollusca</taxon>
        <taxon>Bivalvia</taxon>
        <taxon>Autobranchia</taxon>
        <taxon>Pteriomorphia</taxon>
        <taxon>Mytilida</taxon>
        <taxon>Mytiloidea</taxon>
        <taxon>Mytilidae</taxon>
        <taxon>Mytilinae</taxon>
        <taxon>Mytilus</taxon>
    </lineage>
</organism>
<dbReference type="Proteomes" id="UP000683360">
    <property type="component" value="Unassembled WGS sequence"/>
</dbReference>
<dbReference type="PANTHER" id="PTHR25462">
    <property type="entry name" value="BONUS, ISOFORM C-RELATED"/>
    <property type="match status" value="1"/>
</dbReference>
<dbReference type="EMBL" id="CAJPWZ010003113">
    <property type="protein sequence ID" value="CAG2252255.1"/>
    <property type="molecule type" value="Genomic_DNA"/>
</dbReference>
<name>A0A8S3VBQ4_MYTED</name>
<dbReference type="PROSITE" id="PS50119">
    <property type="entry name" value="ZF_BBOX"/>
    <property type="match status" value="1"/>
</dbReference>
<dbReference type="CDD" id="cd19757">
    <property type="entry name" value="Bbox1"/>
    <property type="match status" value="1"/>
</dbReference>
<feature type="coiled-coil region" evidence="2">
    <location>
        <begin position="168"/>
        <end position="249"/>
    </location>
</feature>
<keyword evidence="1" id="KW-0479">Metal-binding</keyword>
<evidence type="ECO:0000259" key="3">
    <source>
        <dbReference type="PROSITE" id="PS50119"/>
    </source>
</evidence>
<evidence type="ECO:0000256" key="2">
    <source>
        <dbReference type="SAM" id="Coils"/>
    </source>
</evidence>
<keyword evidence="2" id="KW-0175">Coiled coil</keyword>
<dbReference type="AlphaFoldDB" id="A0A8S3VBQ4"/>
<sequence>MMKQSNYQEKNILNQCFLLSTAFYSQILTDPLLTFIDMATGGHLLCDICNQQDITTDAVEYCPECEENLCQKCTGHHKVAKLSRKHETVALENVAKLPKFVNAISSNCNDHYEKIEYFCNTHSTCCCVECLQDTHKKCHNLTPIQKVIKNVKSSPMFCDQENILSDLLQNIDEILEDRRKNIGALQEQEAQFKIAIQCVREAANEYLDNLETALRNTMQQSFNQKKTEIENLVKDLEKRKKKITEMKENVDLIKSIASDFQSFIAIRQTAEEVHTEEVELMHLVKDDKFKSVEIRMIPTEFDLLSDHFDSIGKVQIISSPCKISMKNSKIQEAQLSHVSGASLVPINVEKIKLIKNTEFSLDEVIKDFCALNLAPQSSHIRALIKHRRRPFLVRDCISENGNMLILDCHFSMVFCLTSDAIRIRLVNVCPLSFIPGGIISLSPSLAIITEQKRKRFHFITIKNAEIWKTVECETVMLSVSYKFPDLLVQNGSGGFSHVTKNGKVLSETKMLFIDEEMHQSACFQDRFCFISYDAIHCCEMAGNPMWQFRHGKLLPNALTTDGESIIFAVSCNGSIYAISANGKSFSILVEANKNLLQASAVHYDKDGKKLLVSTEKGTVFLYDVHFK</sequence>
<dbReference type="OrthoDB" id="6107505at2759"/>
<proteinExistence type="predicted"/>